<gene>
    <name evidence="1" type="ORF">JDV02_006726</name>
</gene>
<evidence type="ECO:0000313" key="1">
    <source>
        <dbReference type="EMBL" id="UNI20657.1"/>
    </source>
</evidence>
<keyword evidence="2" id="KW-1185">Reference proteome</keyword>
<protein>
    <submittedName>
        <fullName evidence="1">Uncharacterized protein</fullName>
    </submittedName>
</protein>
<dbReference type="RefSeq" id="XP_047844138.1">
    <property type="nucleotide sequence ID" value="XM_047988146.1"/>
</dbReference>
<dbReference type="EMBL" id="CP086359">
    <property type="protein sequence ID" value="UNI20657.1"/>
    <property type="molecule type" value="Genomic_DNA"/>
</dbReference>
<dbReference type="KEGG" id="ptkz:JDV02_006726"/>
<dbReference type="AlphaFoldDB" id="A0A9Q8VDB4"/>
<organism evidence="1 2">
    <name type="scientific">Purpureocillium takamizusanense</name>
    <dbReference type="NCBI Taxonomy" id="2060973"/>
    <lineage>
        <taxon>Eukaryota</taxon>
        <taxon>Fungi</taxon>
        <taxon>Dikarya</taxon>
        <taxon>Ascomycota</taxon>
        <taxon>Pezizomycotina</taxon>
        <taxon>Sordariomycetes</taxon>
        <taxon>Hypocreomycetidae</taxon>
        <taxon>Hypocreales</taxon>
        <taxon>Ophiocordycipitaceae</taxon>
        <taxon>Purpureocillium</taxon>
    </lineage>
</organism>
<proteinExistence type="predicted"/>
<sequence length="112" mass="12319">MPRLFCTGCEALGRELSIADPRQLALGPGDPNSDQIGAWLQVGSDDDLQYVPRNVRRILRRIALDRQLQRPDDSVSTLPGSVVGVPGLWACQANHSDLVFQPELASLDERKV</sequence>
<accession>A0A9Q8VDB4</accession>
<dbReference type="Proteomes" id="UP000829364">
    <property type="component" value="Chromosome 6"/>
</dbReference>
<reference evidence="1" key="1">
    <citation type="submission" date="2021-11" db="EMBL/GenBank/DDBJ databases">
        <title>Purpureocillium_takamizusanense_genome.</title>
        <authorList>
            <person name="Nguyen N.-H."/>
        </authorList>
    </citation>
    <scope>NUCLEOTIDE SEQUENCE</scope>
    <source>
        <strain evidence="1">PT3</strain>
    </source>
</reference>
<dbReference type="GeneID" id="72068675"/>
<name>A0A9Q8VDB4_9HYPO</name>
<evidence type="ECO:0000313" key="2">
    <source>
        <dbReference type="Proteomes" id="UP000829364"/>
    </source>
</evidence>